<sequence>MSDQPHMAPAQAVALNVGARPMSGRRIGFFPRGPGPGPIVIAIVIGVLPSVFALVVFLRAGVDGGFYQPEDFIRGQHRWFITIATVLTLGAISGLGFIVQALRRAAADKKAPLWVMVAVLLGTIAVDWSFFNFLRANLMPIPSYFDIQAFAEQDIGAKDDGLQSYAYDGQILRVNYALAVPPLHGALLPERIGPGLCVEQGRFFAGPVEEVLAIFTGPDGEVSRVRVPQETCRAWYLRNRTIGNRPRVR</sequence>
<keyword evidence="3" id="KW-1185">Reference proteome</keyword>
<evidence type="ECO:0000256" key="1">
    <source>
        <dbReference type="SAM" id="Phobius"/>
    </source>
</evidence>
<organism evidence="2">
    <name type="scientific">Gymnodinialimonas phycosphaerae</name>
    <dbReference type="NCBI Taxonomy" id="2841589"/>
    <lineage>
        <taxon>Bacteria</taxon>
        <taxon>Pseudomonadati</taxon>
        <taxon>Pseudomonadota</taxon>
        <taxon>Alphaproteobacteria</taxon>
        <taxon>Rhodobacterales</taxon>
        <taxon>Paracoccaceae</taxon>
        <taxon>Gymnodinialimonas</taxon>
    </lineage>
</organism>
<keyword evidence="1" id="KW-1133">Transmembrane helix</keyword>
<name>A0A975YGV3_9RHOB</name>
<proteinExistence type="predicted"/>
<feature type="transmembrane region" description="Helical" evidence="1">
    <location>
        <begin position="39"/>
        <end position="58"/>
    </location>
</feature>
<accession>A0A975YGV3</accession>
<dbReference type="EMBL" id="CP078073">
    <property type="protein sequence ID" value="QXL88839.1"/>
    <property type="molecule type" value="Genomic_DNA"/>
</dbReference>
<dbReference type="EMBL" id="JAIMBW010000001">
    <property type="protein sequence ID" value="MBY4892077.1"/>
    <property type="molecule type" value="Genomic_DNA"/>
</dbReference>
<feature type="transmembrane region" description="Helical" evidence="1">
    <location>
        <begin position="79"/>
        <end position="99"/>
    </location>
</feature>
<dbReference type="AlphaFoldDB" id="A0A975YGV3"/>
<dbReference type="RefSeq" id="WP_257891901.1">
    <property type="nucleotide sequence ID" value="NZ_JAIMBW010000001.1"/>
</dbReference>
<protein>
    <submittedName>
        <fullName evidence="2">Uncharacterized protein</fullName>
    </submittedName>
</protein>
<evidence type="ECO:0000313" key="2">
    <source>
        <dbReference type="EMBL" id="QXL88839.1"/>
    </source>
</evidence>
<feature type="transmembrane region" description="Helical" evidence="1">
    <location>
        <begin position="111"/>
        <end position="134"/>
    </location>
</feature>
<dbReference type="Proteomes" id="UP000693972">
    <property type="component" value="Unassembled WGS sequence"/>
</dbReference>
<keyword evidence="1" id="KW-0812">Transmembrane</keyword>
<reference evidence="2 3" key="1">
    <citation type="submission" date="2021-07" db="EMBL/GenBank/DDBJ databases">
        <title>Karlodiniumbacter phycospheric gen. nov., sp. nov., a phycosphere bacterium isolated from karlodinium veneficum.</title>
        <authorList>
            <person name="Peng Y."/>
            <person name="Jiang L."/>
            <person name="Lee J."/>
        </authorList>
    </citation>
    <scope>NUCLEOTIDE SEQUENCE</scope>
    <source>
        <strain evidence="2 3">N5</strain>
    </source>
</reference>
<gene>
    <name evidence="2" type="ORF">KUL25_04795</name>
</gene>
<evidence type="ECO:0000313" key="3">
    <source>
        <dbReference type="Proteomes" id="UP000693972"/>
    </source>
</evidence>
<keyword evidence="1" id="KW-0472">Membrane</keyword>